<evidence type="ECO:0000313" key="3">
    <source>
        <dbReference type="EMBL" id="MDT7040943.1"/>
    </source>
</evidence>
<reference evidence="3 4" key="1">
    <citation type="journal article" date="2023" name="ISME J.">
        <title>Cultivation and genomic characterization of novel and ubiquitous marine nitrite-oxidizing bacteria from the Nitrospirales.</title>
        <authorList>
            <person name="Mueller A.J."/>
            <person name="Daebeler A."/>
            <person name="Herbold C.W."/>
            <person name="Kirkegaard R.H."/>
            <person name="Daims H."/>
        </authorList>
    </citation>
    <scope>NUCLEOTIDE SEQUENCE [LARGE SCALE GENOMIC DNA]</scope>
    <source>
        <strain evidence="3 4">EB</strain>
    </source>
</reference>
<keyword evidence="1" id="KW-0732">Signal</keyword>
<feature type="chain" id="PRO_5045646775" evidence="1">
    <location>
        <begin position="27"/>
        <end position="198"/>
    </location>
</feature>
<feature type="signal peptide" evidence="1">
    <location>
        <begin position="1"/>
        <end position="26"/>
    </location>
</feature>
<evidence type="ECO:0000313" key="4">
    <source>
        <dbReference type="Proteomes" id="UP001250932"/>
    </source>
</evidence>
<keyword evidence="4" id="KW-1185">Reference proteome</keyword>
<dbReference type="InterPro" id="IPR013424">
    <property type="entry name" value="Ice-binding_C"/>
</dbReference>
<evidence type="ECO:0000256" key="1">
    <source>
        <dbReference type="SAM" id="SignalP"/>
    </source>
</evidence>
<evidence type="ECO:0000259" key="2">
    <source>
        <dbReference type="Pfam" id="PF07589"/>
    </source>
</evidence>
<protein>
    <submittedName>
        <fullName evidence="3">PEP-CTERM sorting domain-containing protein</fullName>
    </submittedName>
</protein>
<sequence length="198" mass="20595">MKSVLRSGMSLLALAGMLMVASPSHALLVDATVSAGDAEIDPIRPGGTITLKFNGLPSLALTDALVTVTVFGGYLSPDEYIDLSLDGLPGGRWLNNNTADDLLTGPVGDVGNSYFSDIVGTVTIGKTTLNGLIADNMLEFVFDYSSDVYAGGPGDLAQVRIQYTADPASNPVPEPSTMLLLGTGLVGMVAWRMKKAQA</sequence>
<accession>A0ABU3K3K3</accession>
<organism evidence="3 4">
    <name type="scientific">Candidatus Nitronereus thalassa</name>
    <dbReference type="NCBI Taxonomy" id="3020898"/>
    <lineage>
        <taxon>Bacteria</taxon>
        <taxon>Pseudomonadati</taxon>
        <taxon>Nitrospirota</taxon>
        <taxon>Nitrospiria</taxon>
        <taxon>Nitrospirales</taxon>
        <taxon>Nitrospiraceae</taxon>
        <taxon>Candidatus Nitronereus</taxon>
    </lineage>
</organism>
<dbReference type="EMBL" id="JAQOUE010000001">
    <property type="protein sequence ID" value="MDT7040943.1"/>
    <property type="molecule type" value="Genomic_DNA"/>
</dbReference>
<dbReference type="Proteomes" id="UP001250932">
    <property type="component" value="Unassembled WGS sequence"/>
</dbReference>
<dbReference type="NCBIfam" id="TIGR02595">
    <property type="entry name" value="PEP_CTERM"/>
    <property type="match status" value="1"/>
</dbReference>
<gene>
    <name evidence="3" type="ORF">PPG34_01190</name>
</gene>
<comment type="caution">
    <text evidence="3">The sequence shown here is derived from an EMBL/GenBank/DDBJ whole genome shotgun (WGS) entry which is preliminary data.</text>
</comment>
<dbReference type="Pfam" id="PF07589">
    <property type="entry name" value="PEP-CTERM"/>
    <property type="match status" value="1"/>
</dbReference>
<proteinExistence type="predicted"/>
<name>A0ABU3K3K3_9BACT</name>
<feature type="domain" description="Ice-binding protein C-terminal" evidence="2">
    <location>
        <begin position="171"/>
        <end position="194"/>
    </location>
</feature>
<dbReference type="RefSeq" id="WP_313831302.1">
    <property type="nucleotide sequence ID" value="NZ_JAQOUE010000001.1"/>
</dbReference>